<gene>
    <name evidence="8" type="ORF">B0T22DRAFT_441200</name>
</gene>
<comment type="function">
    <text evidence="5">Exoribonuclease involved in ribosome biosynthesis. Involved in the processing of ITS1, the internal transcribed spacer localized between the 18S and 5.8S rRNAs.</text>
</comment>
<dbReference type="GO" id="GO:0006364">
    <property type="term" value="P:rRNA processing"/>
    <property type="evidence" value="ECO:0007669"/>
    <property type="project" value="UniProtKB-KW"/>
</dbReference>
<dbReference type="InterPro" id="IPR036397">
    <property type="entry name" value="RNaseH_sf"/>
</dbReference>
<dbReference type="Proteomes" id="UP001270362">
    <property type="component" value="Unassembled WGS sequence"/>
</dbReference>
<evidence type="ECO:0000256" key="6">
    <source>
        <dbReference type="SAM" id="MobiDB-lite"/>
    </source>
</evidence>
<evidence type="ECO:0000313" key="8">
    <source>
        <dbReference type="EMBL" id="KAK3689739.1"/>
    </source>
</evidence>
<keyword evidence="2" id="KW-0540">Nuclease</keyword>
<dbReference type="GO" id="GO:0004527">
    <property type="term" value="F:exonuclease activity"/>
    <property type="evidence" value="ECO:0007669"/>
    <property type="project" value="UniProtKB-KW"/>
</dbReference>
<comment type="caution">
    <text evidence="8">The sequence shown here is derived from an EMBL/GenBank/DDBJ whole genome shotgun (WGS) entry which is preliminary data.</text>
</comment>
<keyword evidence="9" id="KW-1185">Reference proteome</keyword>
<dbReference type="PANTHER" id="PTHR12801">
    <property type="entry name" value="RNA EXONUCLEASE REXO1 / RECO3 FAMILY MEMBER-RELATED"/>
    <property type="match status" value="1"/>
</dbReference>
<dbReference type="SMART" id="SM00479">
    <property type="entry name" value="EXOIII"/>
    <property type="match status" value="1"/>
</dbReference>
<dbReference type="InterPro" id="IPR013520">
    <property type="entry name" value="Ribonucl_H"/>
</dbReference>
<sequence length="388" mass="43448">MASFGLSGSQRTGKAPAAVPITPTAEYLEHLHGLVLSRDQQKSAGYVMEQMTQQELEKKRRCGRCGLRYKSSHQIWAARSWRHNRAQHTGEQAKSMEADAVENVNPAGETNQAQPRDLPCKFHPGALDYRKFWSCCGTPAYRPGCKGEEEHEVQTYARGELERRWHFEPTPLPCLISDPRCAVAIDCEMGTAYDGESELIRVTMVDYFSGAVLVDKLVCPDVKMAHYNTRYSGVTTGQMEAAKRARACIFGTRNAKVELWRFVGPETIVVGHSAQNDLAALRWIHSRVVDTYLIESALRMELDKLREGKEAENSSVVDGVVPDTKEKERRPVKRRPEDGLSLKALTKRKLGRAIQVGKMGHDSLEDAVAARDLIHFHVSKLMALTDSD</sequence>
<dbReference type="PANTHER" id="PTHR12801:SF45">
    <property type="entry name" value="RNA EXONUCLEASE 4"/>
    <property type="match status" value="1"/>
</dbReference>
<dbReference type="EMBL" id="JAULSO010000002">
    <property type="protein sequence ID" value="KAK3689739.1"/>
    <property type="molecule type" value="Genomic_DNA"/>
</dbReference>
<protein>
    <submittedName>
        <fullName evidence="8">Ribonuclease H-like domain-containing protein</fullName>
    </submittedName>
</protein>
<keyword evidence="4" id="KW-0269">Exonuclease</keyword>
<dbReference type="InterPro" id="IPR047021">
    <property type="entry name" value="REXO1/3/4-like"/>
</dbReference>
<feature type="region of interest" description="Disordered" evidence="6">
    <location>
        <begin position="313"/>
        <end position="338"/>
    </location>
</feature>
<evidence type="ECO:0000256" key="4">
    <source>
        <dbReference type="ARBA" id="ARBA00022839"/>
    </source>
</evidence>
<evidence type="ECO:0000256" key="3">
    <source>
        <dbReference type="ARBA" id="ARBA00022801"/>
    </source>
</evidence>
<accession>A0AAE0XBT2</accession>
<dbReference type="GO" id="GO:0005634">
    <property type="term" value="C:nucleus"/>
    <property type="evidence" value="ECO:0007669"/>
    <property type="project" value="TreeGrafter"/>
</dbReference>
<keyword evidence="3" id="KW-0378">Hydrolase</keyword>
<evidence type="ECO:0000256" key="2">
    <source>
        <dbReference type="ARBA" id="ARBA00022722"/>
    </source>
</evidence>
<dbReference type="GO" id="GO:0003676">
    <property type="term" value="F:nucleic acid binding"/>
    <property type="evidence" value="ECO:0007669"/>
    <property type="project" value="InterPro"/>
</dbReference>
<feature type="domain" description="Exonuclease" evidence="7">
    <location>
        <begin position="181"/>
        <end position="383"/>
    </location>
</feature>
<dbReference type="AlphaFoldDB" id="A0AAE0XBT2"/>
<dbReference type="GO" id="GO:0000027">
    <property type="term" value="P:ribosomal large subunit assembly"/>
    <property type="evidence" value="ECO:0007669"/>
    <property type="project" value="TreeGrafter"/>
</dbReference>
<organism evidence="8 9">
    <name type="scientific">Podospora appendiculata</name>
    <dbReference type="NCBI Taxonomy" id="314037"/>
    <lineage>
        <taxon>Eukaryota</taxon>
        <taxon>Fungi</taxon>
        <taxon>Dikarya</taxon>
        <taxon>Ascomycota</taxon>
        <taxon>Pezizomycotina</taxon>
        <taxon>Sordariomycetes</taxon>
        <taxon>Sordariomycetidae</taxon>
        <taxon>Sordariales</taxon>
        <taxon>Podosporaceae</taxon>
        <taxon>Podospora</taxon>
    </lineage>
</organism>
<keyword evidence="1" id="KW-0698">rRNA processing</keyword>
<dbReference type="Gene3D" id="3.30.420.10">
    <property type="entry name" value="Ribonuclease H-like superfamily/Ribonuclease H"/>
    <property type="match status" value="1"/>
</dbReference>
<name>A0AAE0XBT2_9PEZI</name>
<evidence type="ECO:0000256" key="1">
    <source>
        <dbReference type="ARBA" id="ARBA00022552"/>
    </source>
</evidence>
<evidence type="ECO:0000256" key="5">
    <source>
        <dbReference type="ARBA" id="ARBA00025599"/>
    </source>
</evidence>
<proteinExistence type="predicted"/>
<feature type="compositionally biased region" description="Basic and acidic residues" evidence="6">
    <location>
        <begin position="323"/>
        <end position="338"/>
    </location>
</feature>
<dbReference type="CDD" id="cd06137">
    <property type="entry name" value="DEDDh_RNase"/>
    <property type="match status" value="1"/>
</dbReference>
<reference evidence="8" key="1">
    <citation type="journal article" date="2023" name="Mol. Phylogenet. Evol.">
        <title>Genome-scale phylogeny and comparative genomics of the fungal order Sordariales.</title>
        <authorList>
            <person name="Hensen N."/>
            <person name="Bonometti L."/>
            <person name="Westerberg I."/>
            <person name="Brannstrom I.O."/>
            <person name="Guillou S."/>
            <person name="Cros-Aarteil S."/>
            <person name="Calhoun S."/>
            <person name="Haridas S."/>
            <person name="Kuo A."/>
            <person name="Mondo S."/>
            <person name="Pangilinan J."/>
            <person name="Riley R."/>
            <person name="LaButti K."/>
            <person name="Andreopoulos B."/>
            <person name="Lipzen A."/>
            <person name="Chen C."/>
            <person name="Yan M."/>
            <person name="Daum C."/>
            <person name="Ng V."/>
            <person name="Clum A."/>
            <person name="Steindorff A."/>
            <person name="Ohm R.A."/>
            <person name="Martin F."/>
            <person name="Silar P."/>
            <person name="Natvig D.O."/>
            <person name="Lalanne C."/>
            <person name="Gautier V."/>
            <person name="Ament-Velasquez S.L."/>
            <person name="Kruys A."/>
            <person name="Hutchinson M.I."/>
            <person name="Powell A.J."/>
            <person name="Barry K."/>
            <person name="Miller A.N."/>
            <person name="Grigoriev I.V."/>
            <person name="Debuchy R."/>
            <person name="Gladieux P."/>
            <person name="Hiltunen Thoren M."/>
            <person name="Johannesson H."/>
        </authorList>
    </citation>
    <scope>NUCLEOTIDE SEQUENCE</scope>
    <source>
        <strain evidence="8">CBS 314.62</strain>
    </source>
</reference>
<evidence type="ECO:0000313" key="9">
    <source>
        <dbReference type="Proteomes" id="UP001270362"/>
    </source>
</evidence>
<dbReference type="InterPro" id="IPR012337">
    <property type="entry name" value="RNaseH-like_sf"/>
</dbReference>
<evidence type="ECO:0000259" key="7">
    <source>
        <dbReference type="SMART" id="SM00479"/>
    </source>
</evidence>
<reference evidence="8" key="2">
    <citation type="submission" date="2023-06" db="EMBL/GenBank/DDBJ databases">
        <authorList>
            <consortium name="Lawrence Berkeley National Laboratory"/>
            <person name="Haridas S."/>
            <person name="Hensen N."/>
            <person name="Bonometti L."/>
            <person name="Westerberg I."/>
            <person name="Brannstrom I.O."/>
            <person name="Guillou S."/>
            <person name="Cros-Aarteil S."/>
            <person name="Calhoun S."/>
            <person name="Kuo A."/>
            <person name="Mondo S."/>
            <person name="Pangilinan J."/>
            <person name="Riley R."/>
            <person name="Labutti K."/>
            <person name="Andreopoulos B."/>
            <person name="Lipzen A."/>
            <person name="Chen C."/>
            <person name="Yanf M."/>
            <person name="Daum C."/>
            <person name="Ng V."/>
            <person name="Clum A."/>
            <person name="Steindorff A."/>
            <person name="Ohm R."/>
            <person name="Martin F."/>
            <person name="Silar P."/>
            <person name="Natvig D."/>
            <person name="Lalanne C."/>
            <person name="Gautier V."/>
            <person name="Ament-Velasquez S.L."/>
            <person name="Kruys A."/>
            <person name="Hutchinson M.I."/>
            <person name="Powell A.J."/>
            <person name="Barry K."/>
            <person name="Miller A.N."/>
            <person name="Grigoriev I.V."/>
            <person name="Debuchy R."/>
            <person name="Gladieux P."/>
            <person name="Thoren M.H."/>
            <person name="Johannesson H."/>
        </authorList>
    </citation>
    <scope>NUCLEOTIDE SEQUENCE</scope>
    <source>
        <strain evidence="8">CBS 314.62</strain>
    </source>
</reference>
<dbReference type="SUPFAM" id="SSF53098">
    <property type="entry name" value="Ribonuclease H-like"/>
    <property type="match status" value="1"/>
</dbReference>